<dbReference type="PANTHER" id="PTHR44846:SF1">
    <property type="entry name" value="MANNOSYL-D-GLYCERATE TRANSPORT_METABOLISM SYSTEM REPRESSOR MNGR-RELATED"/>
    <property type="match status" value="1"/>
</dbReference>
<feature type="domain" description="HTH gntR-type" evidence="4">
    <location>
        <begin position="8"/>
        <end position="75"/>
    </location>
</feature>
<dbReference type="InterPro" id="IPR050679">
    <property type="entry name" value="Bact_HTH_transcr_reg"/>
</dbReference>
<dbReference type="PRINTS" id="PR00035">
    <property type="entry name" value="HTHGNTR"/>
</dbReference>
<dbReference type="InterPro" id="IPR000524">
    <property type="entry name" value="Tscrpt_reg_HTH_GntR"/>
</dbReference>
<dbReference type="PANTHER" id="PTHR44846">
    <property type="entry name" value="MANNOSYL-D-GLYCERATE TRANSPORT/METABOLISM SYSTEM REPRESSOR MNGR-RELATED"/>
    <property type="match status" value="1"/>
</dbReference>
<keyword evidence="1" id="KW-0805">Transcription regulation</keyword>
<name>A0ABS5QER5_9PROT</name>
<evidence type="ECO:0000256" key="3">
    <source>
        <dbReference type="ARBA" id="ARBA00023163"/>
    </source>
</evidence>
<accession>A0ABS5QER5</accession>
<evidence type="ECO:0000256" key="2">
    <source>
        <dbReference type="ARBA" id="ARBA00023125"/>
    </source>
</evidence>
<proteinExistence type="predicted"/>
<dbReference type="Proteomes" id="UP000766336">
    <property type="component" value="Unassembled WGS sequence"/>
</dbReference>
<dbReference type="SUPFAM" id="SSF64288">
    <property type="entry name" value="Chorismate lyase-like"/>
    <property type="match status" value="1"/>
</dbReference>
<evidence type="ECO:0000256" key="1">
    <source>
        <dbReference type="ARBA" id="ARBA00023015"/>
    </source>
</evidence>
<dbReference type="SMART" id="SM00345">
    <property type="entry name" value="HTH_GNTR"/>
    <property type="match status" value="1"/>
</dbReference>
<dbReference type="PROSITE" id="PS50949">
    <property type="entry name" value="HTH_GNTR"/>
    <property type="match status" value="1"/>
</dbReference>
<dbReference type="RefSeq" id="WP_213670084.1">
    <property type="nucleotide sequence ID" value="NZ_JAHCDA010000002.1"/>
</dbReference>
<comment type="caution">
    <text evidence="5">The sequence shown here is derived from an EMBL/GenBank/DDBJ whole genome shotgun (WGS) entry which is preliminary data.</text>
</comment>
<dbReference type="InterPro" id="IPR028978">
    <property type="entry name" value="Chorismate_lyase_/UTRA_dom_sf"/>
</dbReference>
<dbReference type="InterPro" id="IPR036388">
    <property type="entry name" value="WH-like_DNA-bd_sf"/>
</dbReference>
<keyword evidence="6" id="KW-1185">Reference proteome</keyword>
<protein>
    <submittedName>
        <fullName evidence="5">GntR family transcriptional regulator</fullName>
    </submittedName>
</protein>
<evidence type="ECO:0000259" key="4">
    <source>
        <dbReference type="PROSITE" id="PS50949"/>
    </source>
</evidence>
<dbReference type="Pfam" id="PF00392">
    <property type="entry name" value="GntR"/>
    <property type="match status" value="1"/>
</dbReference>
<organism evidence="5 6">
    <name type="scientific">Roseococcus pinisoli</name>
    <dbReference type="NCBI Taxonomy" id="2835040"/>
    <lineage>
        <taxon>Bacteria</taxon>
        <taxon>Pseudomonadati</taxon>
        <taxon>Pseudomonadota</taxon>
        <taxon>Alphaproteobacteria</taxon>
        <taxon>Acetobacterales</taxon>
        <taxon>Roseomonadaceae</taxon>
        <taxon>Roseococcus</taxon>
    </lineage>
</organism>
<reference evidence="5 6" key="1">
    <citation type="submission" date="2021-05" db="EMBL/GenBank/DDBJ databases">
        <title>Roseococcus sp. XZZS9, whole genome shotgun sequencing project.</title>
        <authorList>
            <person name="Zhao G."/>
            <person name="Shen L."/>
        </authorList>
    </citation>
    <scope>NUCLEOTIDE SEQUENCE [LARGE SCALE GENOMIC DNA]</scope>
    <source>
        <strain evidence="5 6">XZZS9</strain>
    </source>
</reference>
<gene>
    <name evidence="5" type="ORF">KHU32_10665</name>
</gene>
<dbReference type="InterPro" id="IPR036390">
    <property type="entry name" value="WH_DNA-bd_sf"/>
</dbReference>
<dbReference type="Gene3D" id="3.40.1410.10">
    <property type="entry name" value="Chorismate lyase-like"/>
    <property type="match status" value="1"/>
</dbReference>
<dbReference type="SUPFAM" id="SSF46785">
    <property type="entry name" value="Winged helix' DNA-binding domain"/>
    <property type="match status" value="1"/>
</dbReference>
<dbReference type="EMBL" id="JAHCDA010000002">
    <property type="protein sequence ID" value="MBS7811402.1"/>
    <property type="molecule type" value="Genomic_DNA"/>
</dbReference>
<dbReference type="InterPro" id="IPR011663">
    <property type="entry name" value="UTRA"/>
</dbReference>
<dbReference type="SMART" id="SM00866">
    <property type="entry name" value="UTRA"/>
    <property type="match status" value="1"/>
</dbReference>
<keyword evidence="3" id="KW-0804">Transcription</keyword>
<dbReference type="Gene3D" id="1.10.10.10">
    <property type="entry name" value="Winged helix-like DNA-binding domain superfamily/Winged helix DNA-binding domain"/>
    <property type="match status" value="1"/>
</dbReference>
<dbReference type="CDD" id="cd07377">
    <property type="entry name" value="WHTH_GntR"/>
    <property type="match status" value="1"/>
</dbReference>
<sequence length="267" mass="30727">MRKFFNPYPKYLHIRRILLDRIESSMRLGDQLPTEHALSAEFSVSRETIRTALAALEQDGIIERTPGRGTFVSGLPRRRPERRLTGMVEDFLALNLDTETKTLQAGPGRIPPALAEELGIDPEMPLFRLTRLRYFERRPFAWHDGWMLPAIGERLRAIDLRRTTVERELRDTLKLTTWEDQQSIEAVAADIPSAELLDVPIGAPLLCMTRLYLLEDESFGLYFRTLYRSDRYYYTVKLAHPPAVGPRPMARGFPIRRPPAARKSPEA</sequence>
<dbReference type="Pfam" id="PF07702">
    <property type="entry name" value="UTRA"/>
    <property type="match status" value="1"/>
</dbReference>
<evidence type="ECO:0000313" key="6">
    <source>
        <dbReference type="Proteomes" id="UP000766336"/>
    </source>
</evidence>
<evidence type="ECO:0000313" key="5">
    <source>
        <dbReference type="EMBL" id="MBS7811402.1"/>
    </source>
</evidence>
<keyword evidence="2" id="KW-0238">DNA-binding</keyword>